<evidence type="ECO:0000313" key="2">
    <source>
        <dbReference type="Proteomes" id="UP000298517"/>
    </source>
</evidence>
<name>A0A4Y8AXJ9_9FLAO</name>
<organism evidence="1 2">
    <name type="scientific">Gramella jeungdoensis</name>
    <dbReference type="NCBI Taxonomy" id="708091"/>
    <lineage>
        <taxon>Bacteria</taxon>
        <taxon>Pseudomonadati</taxon>
        <taxon>Bacteroidota</taxon>
        <taxon>Flavobacteriia</taxon>
        <taxon>Flavobacteriales</taxon>
        <taxon>Flavobacteriaceae</taxon>
        <taxon>Christiangramia</taxon>
    </lineage>
</organism>
<proteinExistence type="predicted"/>
<keyword evidence="2" id="KW-1185">Reference proteome</keyword>
<dbReference type="OrthoDB" id="1098521at2"/>
<dbReference type="AlphaFoldDB" id="A0A4Y8AXJ9"/>
<gene>
    <name evidence="1" type="ORF">E2488_02340</name>
</gene>
<evidence type="ECO:0000313" key="1">
    <source>
        <dbReference type="EMBL" id="TEW76708.1"/>
    </source>
</evidence>
<protein>
    <submittedName>
        <fullName evidence="1">Uncharacterized protein</fullName>
    </submittedName>
</protein>
<sequence length="141" mass="16294">MELANIEELLEKYLDAETTVAEEKELKTYFSGDNVAPHLQEYQAMFGYFSTNKNERFTKTIQLKSQKVNWKWLSVAASVVLLVSVYTGYQDNQQKKAEKIYAKTQMAFGMLAANLNKGNEAILQLQHFEDTKNKIFKQPKK</sequence>
<accession>A0A4Y8AXJ9</accession>
<reference evidence="1 2" key="1">
    <citation type="journal article" date="2011" name="J. Microbiol.">
        <title>Gramella jeungdoensis sp. nov., isolated from a solar saltern in Korea.</title>
        <authorList>
            <person name="Joung Y."/>
            <person name="Kim H."/>
            <person name="Jang T."/>
            <person name="Ahn T.S."/>
            <person name="Joh K."/>
        </authorList>
    </citation>
    <scope>NUCLEOTIDE SEQUENCE [LARGE SCALE GENOMIC DNA]</scope>
    <source>
        <strain evidence="1 2">KCTC 23123</strain>
    </source>
</reference>
<comment type="caution">
    <text evidence="1">The sequence shown here is derived from an EMBL/GenBank/DDBJ whole genome shotgun (WGS) entry which is preliminary data.</text>
</comment>
<dbReference type="RefSeq" id="WP_134246718.1">
    <property type="nucleotide sequence ID" value="NZ_SNQI01000001.1"/>
</dbReference>
<dbReference type="EMBL" id="SNQI01000001">
    <property type="protein sequence ID" value="TEW76708.1"/>
    <property type="molecule type" value="Genomic_DNA"/>
</dbReference>
<dbReference type="Proteomes" id="UP000298517">
    <property type="component" value="Unassembled WGS sequence"/>
</dbReference>